<dbReference type="EMBL" id="JACBZD010000002">
    <property type="protein sequence ID" value="NYI08428.1"/>
    <property type="molecule type" value="Genomic_DNA"/>
</dbReference>
<feature type="transmembrane region" description="Helical" evidence="1">
    <location>
        <begin position="53"/>
        <end position="74"/>
    </location>
</feature>
<feature type="transmembrane region" description="Helical" evidence="1">
    <location>
        <begin position="95"/>
        <end position="119"/>
    </location>
</feature>
<dbReference type="RefSeq" id="WP_179817243.1">
    <property type="nucleotide sequence ID" value="NZ_JACBZD010000002.1"/>
</dbReference>
<feature type="transmembrane region" description="Helical" evidence="1">
    <location>
        <begin position="365"/>
        <end position="386"/>
    </location>
</feature>
<gene>
    <name evidence="2" type="ORF">FHU37_005457</name>
</gene>
<proteinExistence type="predicted"/>
<keyword evidence="1" id="KW-0812">Transmembrane</keyword>
<evidence type="ECO:0000313" key="3">
    <source>
        <dbReference type="Proteomes" id="UP000567795"/>
    </source>
</evidence>
<dbReference type="Proteomes" id="UP000567795">
    <property type="component" value="Unassembled WGS sequence"/>
</dbReference>
<keyword evidence="1" id="KW-1133">Transmembrane helix</keyword>
<feature type="transmembrane region" description="Helical" evidence="1">
    <location>
        <begin position="276"/>
        <end position="294"/>
    </location>
</feature>
<feature type="transmembrane region" description="Helical" evidence="1">
    <location>
        <begin position="413"/>
        <end position="441"/>
    </location>
</feature>
<feature type="transmembrane region" description="Helical" evidence="1">
    <location>
        <begin position="131"/>
        <end position="155"/>
    </location>
</feature>
<keyword evidence="1" id="KW-0472">Membrane</keyword>
<comment type="caution">
    <text evidence="2">The sequence shown here is derived from an EMBL/GenBank/DDBJ whole genome shotgun (WGS) entry which is preliminary data.</text>
</comment>
<feature type="transmembrane region" description="Helical" evidence="1">
    <location>
        <begin position="232"/>
        <end position="264"/>
    </location>
</feature>
<name>A0A853ADA9_9ACTN</name>
<protein>
    <submittedName>
        <fullName evidence="2">Uncharacterized protein</fullName>
    </submittedName>
</protein>
<evidence type="ECO:0000256" key="1">
    <source>
        <dbReference type="SAM" id="Phobius"/>
    </source>
</evidence>
<accession>A0A853ADA9</accession>
<reference evidence="2 3" key="1">
    <citation type="submission" date="2020-07" db="EMBL/GenBank/DDBJ databases">
        <title>Sequencing the genomes of 1000 actinobacteria strains.</title>
        <authorList>
            <person name="Klenk H.-P."/>
        </authorList>
    </citation>
    <scope>NUCLEOTIDE SEQUENCE [LARGE SCALE GENOMIC DNA]</scope>
    <source>
        <strain evidence="2 3">DSM 42178</strain>
    </source>
</reference>
<keyword evidence="3" id="KW-1185">Reference proteome</keyword>
<organism evidence="2 3">
    <name type="scientific">Allostreptomyces psammosilenae</name>
    <dbReference type="NCBI Taxonomy" id="1892865"/>
    <lineage>
        <taxon>Bacteria</taxon>
        <taxon>Bacillati</taxon>
        <taxon>Actinomycetota</taxon>
        <taxon>Actinomycetes</taxon>
        <taxon>Kitasatosporales</taxon>
        <taxon>Streptomycetaceae</taxon>
        <taxon>Allostreptomyces</taxon>
    </lineage>
</organism>
<sequence length="454" mass="45181">MLWLLVRLSLSARPASLALMTLLGLTGAATTALALHTIAVATVPQGPEVRGRAVLAALLAVTAAVAAGVTAWIATTHSGDRTTALRAAGVGGLGLRLLCAGSGALPTGAGALVGAVWALLGSDPPAEAGAIPPAGAAATVLGLTLLCWAVACLAVGRSHSDWWATAGGTSTAAETAAAASARRARPLTTAPWGLPLLLGPGLVWLSPSPLPAGPDVRVGELPGVATTPLLGWALTVLGVLLGMPCLLRVCAALVTTAGGAVGLVAGRAMASSARRLGLPLGALVASLYTLWATIRLTPAETTERSTTAASAYVTIGLPPGVLPAVAIAAGVWLLLWFVVSVSAVWRERRDTSDYLRLAGVRTAGWRLGTALHQVLIIALAVAIGAMSAELATAGLQAAVGGRTGVPASFDVTAVVSVAAAAVTLLATLGAVLASLPIRVLLPRALRQAAARQSD</sequence>
<feature type="transmembrane region" description="Helical" evidence="1">
    <location>
        <begin position="321"/>
        <end position="345"/>
    </location>
</feature>
<feature type="transmembrane region" description="Helical" evidence="1">
    <location>
        <begin position="192"/>
        <end position="212"/>
    </location>
</feature>
<evidence type="ECO:0000313" key="2">
    <source>
        <dbReference type="EMBL" id="NYI08428.1"/>
    </source>
</evidence>
<dbReference type="AlphaFoldDB" id="A0A853ADA9"/>